<organism evidence="1 2">
    <name type="scientific">Microctonus hyperodae</name>
    <name type="common">Parasitoid wasp</name>
    <dbReference type="NCBI Taxonomy" id="165561"/>
    <lineage>
        <taxon>Eukaryota</taxon>
        <taxon>Metazoa</taxon>
        <taxon>Ecdysozoa</taxon>
        <taxon>Arthropoda</taxon>
        <taxon>Hexapoda</taxon>
        <taxon>Insecta</taxon>
        <taxon>Pterygota</taxon>
        <taxon>Neoptera</taxon>
        <taxon>Endopterygota</taxon>
        <taxon>Hymenoptera</taxon>
        <taxon>Apocrita</taxon>
        <taxon>Ichneumonoidea</taxon>
        <taxon>Braconidae</taxon>
        <taxon>Euphorinae</taxon>
        <taxon>Microctonus</taxon>
    </lineage>
</organism>
<protein>
    <submittedName>
        <fullName evidence="1">Uncharacterized protein</fullName>
    </submittedName>
</protein>
<dbReference type="EMBL" id="JAQQBR010002855">
    <property type="protein sequence ID" value="KAK0156880.1"/>
    <property type="molecule type" value="Genomic_DNA"/>
</dbReference>
<comment type="caution">
    <text evidence="1">The sequence shown here is derived from an EMBL/GenBank/DDBJ whole genome shotgun (WGS) entry which is preliminary data.</text>
</comment>
<gene>
    <name evidence="1" type="ORF">PV327_011552</name>
</gene>
<evidence type="ECO:0000313" key="2">
    <source>
        <dbReference type="Proteomes" id="UP001168972"/>
    </source>
</evidence>
<dbReference type="AlphaFoldDB" id="A0AA39C2N5"/>
<evidence type="ECO:0000313" key="1">
    <source>
        <dbReference type="EMBL" id="KAK0156880.1"/>
    </source>
</evidence>
<reference evidence="1" key="2">
    <citation type="submission" date="2023-03" db="EMBL/GenBank/DDBJ databases">
        <authorList>
            <person name="Inwood S.N."/>
            <person name="Skelly J.G."/>
            <person name="Guhlin J."/>
            <person name="Harrop T.W.R."/>
            <person name="Goldson S.G."/>
            <person name="Dearden P.K."/>
        </authorList>
    </citation>
    <scope>NUCLEOTIDE SEQUENCE</scope>
    <source>
        <strain evidence="1">Lincoln</strain>
        <tissue evidence="1">Whole body</tissue>
    </source>
</reference>
<accession>A0AA39C2N5</accession>
<reference evidence="1" key="1">
    <citation type="journal article" date="2023" name="bioRxiv">
        <title>Scaffold-level genome assemblies of two parasitoid biocontrol wasps reveal the parthenogenesis mechanism and an associated novel virus.</title>
        <authorList>
            <person name="Inwood S."/>
            <person name="Skelly J."/>
            <person name="Guhlin J."/>
            <person name="Harrop T."/>
            <person name="Goldson S."/>
            <person name="Dearden P."/>
        </authorList>
    </citation>
    <scope>NUCLEOTIDE SEQUENCE</scope>
    <source>
        <strain evidence="1">Lincoln</strain>
        <tissue evidence="1">Whole body</tissue>
    </source>
</reference>
<keyword evidence="2" id="KW-1185">Reference proteome</keyword>
<name>A0AA39C2N5_MICHY</name>
<dbReference type="Proteomes" id="UP001168972">
    <property type="component" value="Unassembled WGS sequence"/>
</dbReference>
<sequence>MYDKKISEDLINSMKSAYEALFSMDPDTPNDSLINTWKRIGNQNVQCLNEFLKTPLLNVGEKLHILTTIAHLKSLSAKFEEHQNQRNRRQSNIAGRDIGIEGNRIQWDETEAAFNSH</sequence>
<proteinExistence type="predicted"/>